<evidence type="ECO:0000256" key="2">
    <source>
        <dbReference type="ARBA" id="ARBA00006344"/>
    </source>
</evidence>
<feature type="compositionally biased region" description="Pro residues" evidence="13">
    <location>
        <begin position="63"/>
        <end position="75"/>
    </location>
</feature>
<feature type="region of interest" description="Disordered" evidence="13">
    <location>
        <begin position="57"/>
        <end position="80"/>
    </location>
</feature>
<keyword evidence="4" id="KW-0812">Transmembrane</keyword>
<evidence type="ECO:0000256" key="10">
    <source>
        <dbReference type="ARBA" id="ARBA00023128"/>
    </source>
</evidence>
<dbReference type="GO" id="GO:0015031">
    <property type="term" value="P:protein transport"/>
    <property type="evidence" value="ECO:0007669"/>
    <property type="project" value="UniProtKB-KW"/>
</dbReference>
<proteinExistence type="inferred from homology"/>
<organism evidence="15 16">
    <name type="scientific">Macrostomum lignano</name>
    <dbReference type="NCBI Taxonomy" id="282301"/>
    <lineage>
        <taxon>Eukaryota</taxon>
        <taxon>Metazoa</taxon>
        <taxon>Spiralia</taxon>
        <taxon>Lophotrochozoa</taxon>
        <taxon>Platyhelminthes</taxon>
        <taxon>Rhabditophora</taxon>
        <taxon>Macrostomorpha</taxon>
        <taxon>Macrostomida</taxon>
        <taxon>Macrostomidae</taxon>
        <taxon>Macrostomum</taxon>
    </lineage>
</organism>
<accession>A0A267EMD9</accession>
<evidence type="ECO:0000256" key="13">
    <source>
        <dbReference type="SAM" id="MobiDB-lite"/>
    </source>
</evidence>
<evidence type="ECO:0000256" key="12">
    <source>
        <dbReference type="RuleBase" id="RU365079"/>
    </source>
</evidence>
<dbReference type="STRING" id="282301.A0A267EMD9"/>
<evidence type="ECO:0000256" key="3">
    <source>
        <dbReference type="ARBA" id="ARBA00022448"/>
    </source>
</evidence>
<sequence>VAHSAKSPMLSVLSRSRGARLLSLLASSGCQPIRPLALLAPLPGQLLCCRCFAAPAEPQGQPRSPPQQQPPPPPAEESRWTGKNSWKLSLVLFGAFVSVGAAGTLISFGQPEADESGRPVPDRFSDRPLPVAYLLRALANMRDFNRSIKDPISDKLLPDPAQPPYYQPPYTLVLEVTGILLHSEWSFRTGWRFKKRPGLDVFLQQVAPYFEVVVYTKDTMMNLDPVLKQVDPDRQFLHYRLYRESTRYRDGVHLKDLSCLNRDLSKVIFVDWDAKACQLQPRNCLAMRRWRGDDRDLELIDLAAFLRMLLAERVDDVRGVLDFYSGFEDPMAEFRLRQQQLVESQEAAKKRKAAATAGGGSGRKAGPLSGVGLSGLR</sequence>
<keyword evidence="9 12" id="KW-0811">Translocation</keyword>
<keyword evidence="7 12" id="KW-0809">Transit peptide</keyword>
<dbReference type="InterPro" id="IPR004274">
    <property type="entry name" value="FCP1_dom"/>
</dbReference>
<keyword evidence="8" id="KW-1133">Transmembrane helix</keyword>
<comment type="function">
    <text evidence="12">Essential component of the TIM23 complex, a complex that mediates the translocation of transit peptide-containing proteins across the mitochondrial inner membrane.</text>
</comment>
<dbReference type="SUPFAM" id="SSF56784">
    <property type="entry name" value="HAD-like"/>
    <property type="match status" value="1"/>
</dbReference>
<feature type="region of interest" description="Disordered" evidence="13">
    <location>
        <begin position="347"/>
        <end position="377"/>
    </location>
</feature>
<keyword evidence="10 12" id="KW-0496">Mitochondrion</keyword>
<dbReference type="EMBL" id="NIVC01001987">
    <property type="protein sequence ID" value="PAA61922.1"/>
    <property type="molecule type" value="Genomic_DNA"/>
</dbReference>
<dbReference type="AlphaFoldDB" id="A0A267EMD9"/>
<feature type="domain" description="FCP1 homology" evidence="14">
    <location>
        <begin position="165"/>
        <end position="309"/>
    </location>
</feature>
<reference evidence="15 16" key="1">
    <citation type="submission" date="2017-06" db="EMBL/GenBank/DDBJ databases">
        <title>A platform for efficient transgenesis in Macrostomum lignano, a flatworm model organism for stem cell research.</title>
        <authorList>
            <person name="Berezikov E."/>
        </authorList>
    </citation>
    <scope>NUCLEOTIDE SEQUENCE [LARGE SCALE GENOMIC DNA]</scope>
    <source>
        <strain evidence="15">DV1</strain>
        <tissue evidence="15">Whole organism</tissue>
    </source>
</reference>
<evidence type="ECO:0000256" key="9">
    <source>
        <dbReference type="ARBA" id="ARBA00023010"/>
    </source>
</evidence>
<evidence type="ECO:0000256" key="1">
    <source>
        <dbReference type="ARBA" id="ARBA00004434"/>
    </source>
</evidence>
<protein>
    <recommendedName>
        <fullName evidence="12">Mitochondrial import inner membrane translocase subunit TIM50</fullName>
    </recommendedName>
</protein>
<dbReference type="InterPro" id="IPR023214">
    <property type="entry name" value="HAD_sf"/>
</dbReference>
<dbReference type="InterPro" id="IPR036412">
    <property type="entry name" value="HAD-like_sf"/>
</dbReference>
<evidence type="ECO:0000256" key="4">
    <source>
        <dbReference type="ARBA" id="ARBA00022692"/>
    </source>
</evidence>
<keyword evidence="6 12" id="KW-0653">Protein transport</keyword>
<comment type="caution">
    <text evidence="15">The sequence shown here is derived from an EMBL/GenBank/DDBJ whole genome shotgun (WGS) entry which is preliminary data.</text>
</comment>
<dbReference type="Proteomes" id="UP000215902">
    <property type="component" value="Unassembled WGS sequence"/>
</dbReference>
<gene>
    <name evidence="15" type="ORF">BOX15_Mlig000836g1</name>
</gene>
<dbReference type="InterPro" id="IPR050365">
    <property type="entry name" value="TIM50"/>
</dbReference>
<dbReference type="OrthoDB" id="287041at2759"/>
<dbReference type="PROSITE" id="PS50969">
    <property type="entry name" value="FCP1"/>
    <property type="match status" value="1"/>
</dbReference>
<evidence type="ECO:0000256" key="5">
    <source>
        <dbReference type="ARBA" id="ARBA00022792"/>
    </source>
</evidence>
<keyword evidence="11" id="KW-0472">Membrane</keyword>
<evidence type="ECO:0000256" key="7">
    <source>
        <dbReference type="ARBA" id="ARBA00022946"/>
    </source>
</evidence>
<name>A0A267EMD9_9PLAT</name>
<evidence type="ECO:0000256" key="11">
    <source>
        <dbReference type="ARBA" id="ARBA00023136"/>
    </source>
</evidence>
<evidence type="ECO:0000256" key="8">
    <source>
        <dbReference type="ARBA" id="ARBA00022989"/>
    </source>
</evidence>
<dbReference type="PANTHER" id="PTHR12210">
    <property type="entry name" value="DULLARD PROTEIN PHOSPHATASE"/>
    <property type="match status" value="1"/>
</dbReference>
<dbReference type="SMART" id="SM00577">
    <property type="entry name" value="CPDc"/>
    <property type="match status" value="1"/>
</dbReference>
<evidence type="ECO:0000256" key="6">
    <source>
        <dbReference type="ARBA" id="ARBA00022927"/>
    </source>
</evidence>
<dbReference type="GO" id="GO:0005744">
    <property type="term" value="C:TIM23 mitochondrial import inner membrane translocase complex"/>
    <property type="evidence" value="ECO:0007669"/>
    <property type="project" value="UniProtKB-UniRule"/>
</dbReference>
<dbReference type="Gene3D" id="3.40.50.1000">
    <property type="entry name" value="HAD superfamily/HAD-like"/>
    <property type="match status" value="1"/>
</dbReference>
<evidence type="ECO:0000313" key="16">
    <source>
        <dbReference type="Proteomes" id="UP000215902"/>
    </source>
</evidence>
<comment type="similarity">
    <text evidence="2 12">Belongs to the TIM50 family.</text>
</comment>
<dbReference type="FunFam" id="3.40.50.1000:FF:000019">
    <property type="entry name" value="Mitochondrial import inner membrane translocase subunit TIM50"/>
    <property type="match status" value="1"/>
</dbReference>
<comment type="subcellular location">
    <subcellularLocation>
        <location evidence="1 12">Mitochondrion inner membrane</location>
        <topology evidence="1 12">Single-pass membrane protein</topology>
    </subcellularLocation>
</comment>
<evidence type="ECO:0000313" key="15">
    <source>
        <dbReference type="EMBL" id="PAA61922.1"/>
    </source>
</evidence>
<evidence type="ECO:0000259" key="14">
    <source>
        <dbReference type="PROSITE" id="PS50969"/>
    </source>
</evidence>
<keyword evidence="16" id="KW-1185">Reference proteome</keyword>
<dbReference type="Pfam" id="PF03031">
    <property type="entry name" value="NIF"/>
    <property type="match status" value="1"/>
</dbReference>
<keyword evidence="5" id="KW-0999">Mitochondrion inner membrane</keyword>
<feature type="non-terminal residue" evidence="15">
    <location>
        <position position="1"/>
    </location>
</feature>
<dbReference type="CDD" id="cd07521">
    <property type="entry name" value="HAD_FCP1-like"/>
    <property type="match status" value="1"/>
</dbReference>
<keyword evidence="3 12" id="KW-0813">Transport</keyword>
<comment type="subunit">
    <text evidence="12">Component of the TIM23 complex.</text>
</comment>